<geneLocation type="plasmid" evidence="2">
    <name>pLS32</name>
</geneLocation>
<evidence type="ECO:0000313" key="2">
    <source>
        <dbReference type="EMBL" id="BAJ77107.1"/>
    </source>
</evidence>
<dbReference type="Pfam" id="PF01844">
    <property type="entry name" value="HNH"/>
    <property type="match status" value="1"/>
</dbReference>
<organism evidence="2">
    <name type="scientific">Bacillus subtilis subsp. natto</name>
    <dbReference type="NCBI Taxonomy" id="86029"/>
    <lineage>
        <taxon>Bacteria</taxon>
        <taxon>Bacillati</taxon>
        <taxon>Bacillota</taxon>
        <taxon>Bacilli</taxon>
        <taxon>Bacillales</taxon>
        <taxon>Bacillaceae</taxon>
        <taxon>Bacillus</taxon>
    </lineage>
</organism>
<feature type="domain" description="HNH nuclease" evidence="1">
    <location>
        <begin position="52"/>
        <end position="110"/>
    </location>
</feature>
<protein>
    <recommendedName>
        <fullName evidence="1">HNH nuclease domain-containing protein</fullName>
    </recommendedName>
</protein>
<dbReference type="EMBL" id="AB615353">
    <property type="protein sequence ID" value="BAJ77107.1"/>
    <property type="molecule type" value="Genomic_DNA"/>
</dbReference>
<reference evidence="2" key="2">
    <citation type="submission" date="2011-02" db="EMBL/GenBank/DDBJ databases">
        <title>Genetic factors for stable replication of pLS32 in Bacillus subtilis.</title>
        <authorList>
            <person name="Itaya M."/>
        </authorList>
    </citation>
    <scope>NUCLEOTIDE SEQUENCE</scope>
    <source>
        <strain evidence="2">IAM 11631</strain>
        <plasmid evidence="2">pLS32</plasmid>
    </source>
</reference>
<evidence type="ECO:0000259" key="1">
    <source>
        <dbReference type="SMART" id="SM00507"/>
    </source>
</evidence>
<dbReference type="GO" id="GO:0004519">
    <property type="term" value="F:endonuclease activity"/>
    <property type="evidence" value="ECO:0007669"/>
    <property type="project" value="InterPro"/>
</dbReference>
<dbReference type="GO" id="GO:0008270">
    <property type="term" value="F:zinc ion binding"/>
    <property type="evidence" value="ECO:0007669"/>
    <property type="project" value="InterPro"/>
</dbReference>
<accession>E9RJA8</accession>
<reference evidence="2" key="1">
    <citation type="journal article" date="1997" name="Proc. Natl. Acad. Sci. U.S.A.">
        <title>Experimental surgery to create subgenomes of Bacillus subtilis 168.</title>
        <authorList>
            <person name="Itaya M."/>
            <person name="Tanaka T."/>
        </authorList>
    </citation>
    <scope>NUCLEOTIDE SEQUENCE</scope>
    <source>
        <strain evidence="2">IAM 11631</strain>
        <plasmid evidence="2">pLS32</plasmid>
    </source>
</reference>
<proteinExistence type="predicted"/>
<name>E9RJA8_BACNA</name>
<dbReference type="Gene3D" id="1.10.30.50">
    <property type="match status" value="1"/>
</dbReference>
<dbReference type="InterPro" id="IPR003615">
    <property type="entry name" value="HNH_nuc"/>
</dbReference>
<dbReference type="RefSeq" id="WP_013603376.1">
    <property type="nucleotide sequence ID" value="NC_015149.1"/>
</dbReference>
<keyword evidence="2" id="KW-0614">Plasmid</keyword>
<sequence length="135" mass="16016">MKKKICNNCGKIIGSNETCPCKQNRNRNQYQRKYYQKNKEYLKPLSTARWKKLRSLIIHRDKGCCQRCLIKYSIVNSSELQVHHIKPRIDYPELMFEESNLITLCKTCNLQLGTSGELDFKPNINLENHDYDFKL</sequence>
<dbReference type="GO" id="GO:0003676">
    <property type="term" value="F:nucleic acid binding"/>
    <property type="evidence" value="ECO:0007669"/>
    <property type="project" value="InterPro"/>
</dbReference>
<dbReference type="AlphaFoldDB" id="E9RJA8"/>
<dbReference type="InterPro" id="IPR002711">
    <property type="entry name" value="HNH"/>
</dbReference>
<dbReference type="CDD" id="cd00085">
    <property type="entry name" value="HNHc"/>
    <property type="match status" value="1"/>
</dbReference>
<dbReference type="SMART" id="SM00507">
    <property type="entry name" value="HNHc"/>
    <property type="match status" value="1"/>
</dbReference>